<comment type="subcellular location">
    <subcellularLocation>
        <location evidence="1">Secreted</location>
    </subcellularLocation>
</comment>
<keyword evidence="5" id="KW-1015">Disulfide bond</keyword>
<sequence>MKYATLLFVYCAFISLILSHGTHAQDIEAQRIACRSQNFPGKCGEDGSNLCRKGG</sequence>
<evidence type="ECO:0000256" key="3">
    <source>
        <dbReference type="ARBA" id="ARBA00022525"/>
    </source>
</evidence>
<dbReference type="InterPro" id="IPR010682">
    <property type="entry name" value="SCRL"/>
</dbReference>
<dbReference type="GO" id="GO:0007165">
    <property type="term" value="P:signal transduction"/>
    <property type="evidence" value="ECO:0007669"/>
    <property type="project" value="InterPro"/>
</dbReference>
<evidence type="ECO:0000256" key="1">
    <source>
        <dbReference type="ARBA" id="ARBA00004613"/>
    </source>
</evidence>
<accession>A0A087GFR3</accession>
<feature type="chain" id="PRO_5001821984" description="Knottin scorpion toxin-like domain-containing protein" evidence="6">
    <location>
        <begin position="25"/>
        <end position="55"/>
    </location>
</feature>
<evidence type="ECO:0000256" key="2">
    <source>
        <dbReference type="ARBA" id="ARBA00006722"/>
    </source>
</evidence>
<evidence type="ECO:0000256" key="5">
    <source>
        <dbReference type="ARBA" id="ARBA00023157"/>
    </source>
</evidence>
<keyword evidence="8" id="KW-1185">Reference proteome</keyword>
<dbReference type="Proteomes" id="UP000029120">
    <property type="component" value="Chromosome 7"/>
</dbReference>
<evidence type="ECO:0000313" key="8">
    <source>
        <dbReference type="Proteomes" id="UP000029120"/>
    </source>
</evidence>
<feature type="signal peptide" evidence="6">
    <location>
        <begin position="1"/>
        <end position="24"/>
    </location>
</feature>
<organism evidence="7 8">
    <name type="scientific">Arabis alpina</name>
    <name type="common">Alpine rock-cress</name>
    <dbReference type="NCBI Taxonomy" id="50452"/>
    <lineage>
        <taxon>Eukaryota</taxon>
        <taxon>Viridiplantae</taxon>
        <taxon>Streptophyta</taxon>
        <taxon>Embryophyta</taxon>
        <taxon>Tracheophyta</taxon>
        <taxon>Spermatophyta</taxon>
        <taxon>Magnoliopsida</taxon>
        <taxon>eudicotyledons</taxon>
        <taxon>Gunneridae</taxon>
        <taxon>Pentapetalae</taxon>
        <taxon>rosids</taxon>
        <taxon>malvids</taxon>
        <taxon>Brassicales</taxon>
        <taxon>Brassicaceae</taxon>
        <taxon>Arabideae</taxon>
        <taxon>Arabis</taxon>
    </lineage>
</organism>
<dbReference type="GO" id="GO:0005576">
    <property type="term" value="C:extracellular region"/>
    <property type="evidence" value="ECO:0007669"/>
    <property type="project" value="UniProtKB-SubCell"/>
</dbReference>
<keyword evidence="3" id="KW-0964">Secreted</keyword>
<evidence type="ECO:0008006" key="9">
    <source>
        <dbReference type="Google" id="ProtNLM"/>
    </source>
</evidence>
<evidence type="ECO:0000256" key="4">
    <source>
        <dbReference type="ARBA" id="ARBA00022729"/>
    </source>
</evidence>
<comment type="similarity">
    <text evidence="2">Belongs to the DEFL family.</text>
</comment>
<protein>
    <recommendedName>
        <fullName evidence="9">Knottin scorpion toxin-like domain-containing protein</fullName>
    </recommendedName>
</protein>
<name>A0A087GFR3_ARAAL</name>
<evidence type="ECO:0000313" key="7">
    <source>
        <dbReference type="EMBL" id="KFK28715.1"/>
    </source>
</evidence>
<dbReference type="Gramene" id="KFK28715">
    <property type="protein sequence ID" value="KFK28715"/>
    <property type="gene ID" value="AALP_AA7G037500"/>
</dbReference>
<gene>
    <name evidence="7" type="ordered locus">AALP_Aa7g037500</name>
</gene>
<evidence type="ECO:0000256" key="6">
    <source>
        <dbReference type="SAM" id="SignalP"/>
    </source>
</evidence>
<proteinExistence type="inferred from homology"/>
<dbReference type="Pfam" id="PF06876">
    <property type="entry name" value="SCRL"/>
    <property type="match status" value="1"/>
</dbReference>
<dbReference type="AlphaFoldDB" id="A0A087GFR3"/>
<reference evidence="8" key="1">
    <citation type="journal article" date="2015" name="Nat. Plants">
        <title>Genome expansion of Arabis alpina linked with retrotransposition and reduced symmetric DNA methylation.</title>
        <authorList>
            <person name="Willing E.M."/>
            <person name="Rawat V."/>
            <person name="Mandakova T."/>
            <person name="Maumus F."/>
            <person name="James G.V."/>
            <person name="Nordstroem K.J."/>
            <person name="Becker C."/>
            <person name="Warthmann N."/>
            <person name="Chica C."/>
            <person name="Szarzynska B."/>
            <person name="Zytnicki M."/>
            <person name="Albani M.C."/>
            <person name="Kiefer C."/>
            <person name="Bergonzi S."/>
            <person name="Castaings L."/>
            <person name="Mateos J.L."/>
            <person name="Berns M.C."/>
            <person name="Bujdoso N."/>
            <person name="Piofczyk T."/>
            <person name="de Lorenzo L."/>
            <person name="Barrero-Sicilia C."/>
            <person name="Mateos I."/>
            <person name="Piednoel M."/>
            <person name="Hagmann J."/>
            <person name="Chen-Min-Tao R."/>
            <person name="Iglesias-Fernandez R."/>
            <person name="Schuster S.C."/>
            <person name="Alonso-Blanco C."/>
            <person name="Roudier F."/>
            <person name="Carbonero P."/>
            <person name="Paz-Ares J."/>
            <person name="Davis S.J."/>
            <person name="Pecinka A."/>
            <person name="Quesneville H."/>
            <person name="Colot V."/>
            <person name="Lysak M.A."/>
            <person name="Weigel D."/>
            <person name="Coupland G."/>
            <person name="Schneeberger K."/>
        </authorList>
    </citation>
    <scope>NUCLEOTIDE SEQUENCE [LARGE SCALE GENOMIC DNA]</scope>
    <source>
        <strain evidence="8">cv. Pajares</strain>
    </source>
</reference>
<keyword evidence="4 6" id="KW-0732">Signal</keyword>
<dbReference type="EMBL" id="CM002875">
    <property type="protein sequence ID" value="KFK28715.1"/>
    <property type="molecule type" value="Genomic_DNA"/>
</dbReference>